<reference evidence="2 3" key="1">
    <citation type="journal article" date="2014" name="Genome Announc.">
        <title>Complete Genome Sequence of Mycoplasma ovis Strain Michigan, a Hemoplasma of Sheep with Two Distinct 16S rRNA Genes.</title>
        <authorList>
            <person name="Deshuillers P.L."/>
            <person name="Santos A.P."/>
            <person name="do Nascimento N.C."/>
            <person name="Hampel J.A."/>
            <person name="Bergin I.L."/>
            <person name="Dyson M.C."/>
            <person name="Messick J.B."/>
        </authorList>
    </citation>
    <scope>NUCLEOTIDE SEQUENCE [LARGE SCALE GENOMIC DNA]</scope>
    <source>
        <strain evidence="2 3">Michigan</strain>
    </source>
</reference>
<evidence type="ECO:0000313" key="3">
    <source>
        <dbReference type="Proteomes" id="UP000018745"/>
    </source>
</evidence>
<protein>
    <submittedName>
        <fullName evidence="2">Uncharacterized protein</fullName>
    </submittedName>
</protein>
<keyword evidence="3" id="KW-1185">Reference proteome</keyword>
<evidence type="ECO:0000256" key="1">
    <source>
        <dbReference type="SAM" id="Phobius"/>
    </source>
</evidence>
<evidence type="ECO:0000313" key="2">
    <source>
        <dbReference type="EMBL" id="AHC40030.1"/>
    </source>
</evidence>
<name>A0ABM5P0T4_9MOLU</name>
<accession>A0ABM5P0T4</accession>
<keyword evidence="1" id="KW-0812">Transmembrane</keyword>
<feature type="transmembrane region" description="Helical" evidence="1">
    <location>
        <begin position="109"/>
        <end position="129"/>
    </location>
</feature>
<gene>
    <name evidence="2" type="ORF">OVS_03085</name>
</gene>
<feature type="transmembrane region" description="Helical" evidence="1">
    <location>
        <begin position="59"/>
        <end position="83"/>
    </location>
</feature>
<dbReference type="RefSeq" id="WP_024071385.1">
    <property type="nucleotide sequence ID" value="NC_023062.1"/>
</dbReference>
<keyword evidence="1" id="KW-0472">Membrane</keyword>
<dbReference type="Proteomes" id="UP000018745">
    <property type="component" value="Chromosome"/>
</dbReference>
<dbReference type="EMBL" id="CP006935">
    <property type="protein sequence ID" value="AHC40030.1"/>
    <property type="molecule type" value="Genomic_DNA"/>
</dbReference>
<sequence length="137" mass="16018">MSGKAGEDFYLTVRLLMISYWLSFPILCLILIGALHFFPKNGLRNTCFFNRYLMYLTNLKGFCWITLGIAIFFNNLLVLFYLIDMVALGNTNKYSVFWSSGGSSRPLSVFWQIIIWGNIFYLLLGLVCYKKYWIKTK</sequence>
<feature type="transmembrane region" description="Helical" evidence="1">
    <location>
        <begin position="20"/>
        <end position="38"/>
    </location>
</feature>
<keyword evidence="1" id="KW-1133">Transmembrane helix</keyword>
<organism evidence="2 3">
    <name type="scientific">Mycoplasma ovis str. Michigan</name>
    <dbReference type="NCBI Taxonomy" id="1415773"/>
    <lineage>
        <taxon>Bacteria</taxon>
        <taxon>Bacillati</taxon>
        <taxon>Mycoplasmatota</taxon>
        <taxon>Mollicutes</taxon>
        <taxon>Mycoplasmataceae</taxon>
        <taxon>Mycoplasma</taxon>
    </lineage>
</organism>
<proteinExistence type="predicted"/>